<dbReference type="STRING" id="104452.A0A0L7KSE5"/>
<evidence type="ECO:0000313" key="1">
    <source>
        <dbReference type="EMBL" id="KOB65964.1"/>
    </source>
</evidence>
<dbReference type="AlphaFoldDB" id="A0A0L7KSE5"/>
<proteinExistence type="predicted"/>
<comment type="caution">
    <text evidence="1">The sequence shown here is derived from an EMBL/GenBank/DDBJ whole genome shotgun (WGS) entry which is preliminary data.</text>
</comment>
<keyword evidence="2" id="KW-1185">Reference proteome</keyword>
<accession>A0A0L7KSE5</accession>
<sequence length="139" mass="15486">MITYCPMSPAHGTWSSAGVGGRKPTWSAVVKAMRLQGLQEFEKLAKALEGVELSAEEKQSLEELQQYLHGEGSWMCNLFENISSSEWLLYISEWEYKGQPLSNIRATTKVCVHSLLSEDAELRDAGTALLHNIAAKEEI</sequence>
<protein>
    <submittedName>
        <fullName evidence="1">Putative muscle system process</fullName>
    </submittedName>
</protein>
<organism evidence="1 2">
    <name type="scientific">Operophtera brumata</name>
    <name type="common">Winter moth</name>
    <name type="synonym">Phalaena brumata</name>
    <dbReference type="NCBI Taxonomy" id="104452"/>
    <lineage>
        <taxon>Eukaryota</taxon>
        <taxon>Metazoa</taxon>
        <taxon>Ecdysozoa</taxon>
        <taxon>Arthropoda</taxon>
        <taxon>Hexapoda</taxon>
        <taxon>Insecta</taxon>
        <taxon>Pterygota</taxon>
        <taxon>Neoptera</taxon>
        <taxon>Endopterygota</taxon>
        <taxon>Lepidoptera</taxon>
        <taxon>Glossata</taxon>
        <taxon>Ditrysia</taxon>
        <taxon>Geometroidea</taxon>
        <taxon>Geometridae</taxon>
        <taxon>Larentiinae</taxon>
        <taxon>Operophtera</taxon>
    </lineage>
</organism>
<reference evidence="1 2" key="1">
    <citation type="journal article" date="2015" name="Genome Biol. Evol.">
        <title>The genome of winter moth (Operophtera brumata) provides a genomic perspective on sexual dimorphism and phenology.</title>
        <authorList>
            <person name="Derks M.F."/>
            <person name="Smit S."/>
            <person name="Salis L."/>
            <person name="Schijlen E."/>
            <person name="Bossers A."/>
            <person name="Mateman C."/>
            <person name="Pijl A.S."/>
            <person name="de Ridder D."/>
            <person name="Groenen M.A."/>
            <person name="Visser M.E."/>
            <person name="Megens H.J."/>
        </authorList>
    </citation>
    <scope>NUCLEOTIDE SEQUENCE [LARGE SCALE GENOMIC DNA]</scope>
    <source>
        <strain evidence="1">WM2013NL</strain>
        <tissue evidence="1">Head and thorax</tissue>
    </source>
</reference>
<dbReference type="EMBL" id="JTDY01006494">
    <property type="protein sequence ID" value="KOB65964.1"/>
    <property type="molecule type" value="Genomic_DNA"/>
</dbReference>
<name>A0A0L7KSE5_OPEBR</name>
<gene>
    <name evidence="1" type="ORF">OBRU01_21997</name>
</gene>
<evidence type="ECO:0000313" key="2">
    <source>
        <dbReference type="Proteomes" id="UP000037510"/>
    </source>
</evidence>
<dbReference type="Proteomes" id="UP000037510">
    <property type="component" value="Unassembled WGS sequence"/>
</dbReference>